<dbReference type="RefSeq" id="XP_002774697.1">
    <property type="nucleotide sequence ID" value="XM_002774651.1"/>
</dbReference>
<dbReference type="InterPro" id="IPR041677">
    <property type="entry name" value="DNA2/NAM7_AAA_11"/>
</dbReference>
<gene>
    <name evidence="2" type="ORF">Pmar_PMAR001003</name>
</gene>
<accession>C5L9T1</accession>
<dbReference type="OMA" id="LYEVPYC"/>
<sequence>MCEALRVLYEVPYCDNSLFGAIKPNVKLKGTVQLERFRFDESMRDALLRSAPPFEPPTEDLPDLGMPLSENQKNVVNGSWNVPLTLIQGPPGTGKTYTAVAIVKHWVRNKIRPLKQKKLLQRDEGRVLVVADSNAAADNTRNHLERHGVECYRVGRMLDSQDLGLSETVEHYLGDVQCVMGEKFRSFANE</sequence>
<feature type="domain" description="DNA2/NAM7 helicase helicase" evidence="1">
    <location>
        <begin position="69"/>
        <end position="157"/>
    </location>
</feature>
<dbReference type="Pfam" id="PF13086">
    <property type="entry name" value="AAA_11"/>
    <property type="match status" value="1"/>
</dbReference>
<dbReference type="GO" id="GO:0004386">
    <property type="term" value="F:helicase activity"/>
    <property type="evidence" value="ECO:0007669"/>
    <property type="project" value="InterPro"/>
</dbReference>
<dbReference type="GO" id="GO:0035194">
    <property type="term" value="P:regulatory ncRNA-mediated post-transcriptional gene silencing"/>
    <property type="evidence" value="ECO:0007669"/>
    <property type="project" value="TreeGrafter"/>
</dbReference>
<proteinExistence type="predicted"/>
<dbReference type="Proteomes" id="UP000007800">
    <property type="component" value="Unassembled WGS sequence"/>
</dbReference>
<dbReference type="GO" id="GO:0043186">
    <property type="term" value="C:P granule"/>
    <property type="evidence" value="ECO:0007669"/>
    <property type="project" value="TreeGrafter"/>
</dbReference>
<dbReference type="PANTHER" id="PTHR10887:SF322">
    <property type="entry name" value="HELICASE MOV-10"/>
    <property type="match status" value="1"/>
</dbReference>
<dbReference type="GO" id="GO:0005829">
    <property type="term" value="C:cytosol"/>
    <property type="evidence" value="ECO:0007669"/>
    <property type="project" value="TreeGrafter"/>
</dbReference>
<name>C5L9T1_PERM5</name>
<dbReference type="InParanoid" id="C5L9T1"/>
<dbReference type="InterPro" id="IPR045055">
    <property type="entry name" value="DNA2/NAM7-like"/>
</dbReference>
<keyword evidence="3" id="KW-1185">Reference proteome</keyword>
<dbReference type="EMBL" id="GG680669">
    <property type="protein sequence ID" value="EER06513.1"/>
    <property type="molecule type" value="Genomic_DNA"/>
</dbReference>
<dbReference type="GeneID" id="9055478"/>
<evidence type="ECO:0000259" key="1">
    <source>
        <dbReference type="Pfam" id="PF13086"/>
    </source>
</evidence>
<evidence type="ECO:0000313" key="3">
    <source>
        <dbReference type="Proteomes" id="UP000007800"/>
    </source>
</evidence>
<dbReference type="PANTHER" id="PTHR10887">
    <property type="entry name" value="DNA2/NAM7 HELICASE FAMILY"/>
    <property type="match status" value="1"/>
</dbReference>
<protein>
    <recommendedName>
        <fullName evidence="1">DNA2/NAM7 helicase helicase domain-containing protein</fullName>
    </recommendedName>
</protein>
<organism evidence="3">
    <name type="scientific">Perkinsus marinus (strain ATCC 50983 / TXsc)</name>
    <dbReference type="NCBI Taxonomy" id="423536"/>
    <lineage>
        <taxon>Eukaryota</taxon>
        <taxon>Sar</taxon>
        <taxon>Alveolata</taxon>
        <taxon>Perkinsozoa</taxon>
        <taxon>Perkinsea</taxon>
        <taxon>Perkinsida</taxon>
        <taxon>Perkinsidae</taxon>
        <taxon>Perkinsus</taxon>
    </lineage>
</organism>
<evidence type="ECO:0000313" key="2">
    <source>
        <dbReference type="EMBL" id="EER06513.1"/>
    </source>
</evidence>
<dbReference type="Gene3D" id="3.40.50.300">
    <property type="entry name" value="P-loop containing nucleotide triphosphate hydrolases"/>
    <property type="match status" value="1"/>
</dbReference>
<dbReference type="SUPFAM" id="SSF52540">
    <property type="entry name" value="P-loop containing nucleoside triphosphate hydrolases"/>
    <property type="match status" value="1"/>
</dbReference>
<reference evidence="2 3" key="1">
    <citation type="submission" date="2008-07" db="EMBL/GenBank/DDBJ databases">
        <authorList>
            <person name="El-Sayed N."/>
            <person name="Caler E."/>
            <person name="Inman J."/>
            <person name="Amedeo P."/>
            <person name="Hass B."/>
            <person name="Wortman J."/>
        </authorList>
    </citation>
    <scope>NUCLEOTIDE SEQUENCE [LARGE SCALE GENOMIC DNA]</scope>
    <source>
        <strain evidence="3">ATCC 50983 / TXsc</strain>
    </source>
</reference>
<dbReference type="AlphaFoldDB" id="C5L9T1"/>
<dbReference type="InterPro" id="IPR027417">
    <property type="entry name" value="P-loop_NTPase"/>
</dbReference>